<dbReference type="InterPro" id="IPR014955">
    <property type="entry name" value="DUF1826"/>
</dbReference>
<organism evidence="1 2">
    <name type="scientific">Oceanibaculum indicum P24</name>
    <dbReference type="NCBI Taxonomy" id="1207063"/>
    <lineage>
        <taxon>Bacteria</taxon>
        <taxon>Pseudomonadati</taxon>
        <taxon>Pseudomonadota</taxon>
        <taxon>Alphaproteobacteria</taxon>
        <taxon>Rhodospirillales</taxon>
        <taxon>Oceanibaculaceae</taxon>
        <taxon>Oceanibaculum</taxon>
    </lineage>
</organism>
<dbReference type="RefSeq" id="WP_008943001.1">
    <property type="nucleotide sequence ID" value="NZ_AMRL01000001.1"/>
</dbReference>
<protein>
    <recommendedName>
        <fullName evidence="3">DUF1826 domain-containing protein</fullName>
    </recommendedName>
</protein>
<dbReference type="Pfam" id="PF08856">
    <property type="entry name" value="DUF1826"/>
    <property type="match status" value="1"/>
</dbReference>
<accession>K2JWS1</accession>
<reference evidence="1 2" key="1">
    <citation type="journal article" date="2012" name="J. Bacteriol.">
        <title>Genome Sequence of Oceanibaculum indicum Type Strain P24.</title>
        <authorList>
            <person name="Lai Q."/>
            <person name="Shao Z."/>
        </authorList>
    </citation>
    <scope>NUCLEOTIDE SEQUENCE [LARGE SCALE GENOMIC DNA]</scope>
    <source>
        <strain evidence="1 2">P24</strain>
    </source>
</reference>
<dbReference type="EMBL" id="AMRL01000001">
    <property type="protein sequence ID" value="EKE79067.1"/>
    <property type="molecule type" value="Genomic_DNA"/>
</dbReference>
<evidence type="ECO:0000313" key="1">
    <source>
        <dbReference type="EMBL" id="EKE79067.1"/>
    </source>
</evidence>
<gene>
    <name evidence="1" type="ORF">P24_01910</name>
</gene>
<dbReference type="Proteomes" id="UP000006746">
    <property type="component" value="Unassembled WGS sequence"/>
</dbReference>
<dbReference type="PATRIC" id="fig|1207063.3.peg.391"/>
<proteinExistence type="predicted"/>
<dbReference type="eggNOG" id="ENOG502ZV50">
    <property type="taxonomic scope" value="Bacteria"/>
</dbReference>
<dbReference type="STRING" id="1207063.P24_01910"/>
<keyword evidence="2" id="KW-1185">Reference proteome</keyword>
<sequence>MILNRAGLPPAGDQPVVECRDPAGLSAITRPGTALALWRRQPPSALIEWLAAQDAQQLPHSRLLVRPADTRRAVTSVMEQSGLPAGPMRDWLIGDIEALTRAFAAITANETVDIRLEAVSHDSCWKFHRDYVPVRLLTTYRGPATEWVAPAHAEAALQAQKDYDGPIERLEAGDVAIFKGKMAADADGIVHRSPPIAGTGQTRLLLCLNSPSDVSPEPWTSSSSE</sequence>
<dbReference type="AlphaFoldDB" id="K2JWS1"/>
<comment type="caution">
    <text evidence="1">The sequence shown here is derived from an EMBL/GenBank/DDBJ whole genome shotgun (WGS) entry which is preliminary data.</text>
</comment>
<name>K2JWS1_9PROT</name>
<evidence type="ECO:0000313" key="2">
    <source>
        <dbReference type="Proteomes" id="UP000006746"/>
    </source>
</evidence>
<evidence type="ECO:0008006" key="3">
    <source>
        <dbReference type="Google" id="ProtNLM"/>
    </source>
</evidence>